<name>A0ABN4KSW4_VIBFL</name>
<dbReference type="Proteomes" id="UP000057088">
    <property type="component" value="Chromosome 2"/>
</dbReference>
<dbReference type="RefSeq" id="WP_061057220.1">
    <property type="nucleotide sequence ID" value="NZ_CABLBX010000001.1"/>
</dbReference>
<dbReference type="GeneID" id="67876024"/>
<gene>
    <name evidence="1" type="ORF">AL536_13605</name>
</gene>
<dbReference type="EMBL" id="CP014035">
    <property type="protein sequence ID" value="AMF96147.1"/>
    <property type="molecule type" value="Genomic_DNA"/>
</dbReference>
<organism evidence="1 2">
    <name type="scientific">Vibrio fluvialis</name>
    <dbReference type="NCBI Taxonomy" id="676"/>
    <lineage>
        <taxon>Bacteria</taxon>
        <taxon>Pseudomonadati</taxon>
        <taxon>Pseudomonadota</taxon>
        <taxon>Gammaproteobacteria</taxon>
        <taxon>Vibrionales</taxon>
        <taxon>Vibrionaceae</taxon>
        <taxon>Vibrio</taxon>
    </lineage>
</organism>
<proteinExistence type="predicted"/>
<reference evidence="2" key="1">
    <citation type="submission" date="2015-12" db="EMBL/GenBank/DDBJ databases">
        <title>FDA dAtabase for Regulatory Grade micrObial Sequences (FDA-ARGOS): Supporting development and validation of Infectious Disease Dx tests.</title>
        <authorList>
            <person name="Hoffmann M."/>
            <person name="Allard M."/>
            <person name="Evans P."/>
            <person name="Brown E."/>
            <person name="Tallon L.J."/>
            <person name="Sadzewicz L."/>
            <person name="Sengamalay N."/>
            <person name="Ott S."/>
            <person name="Godinez A."/>
            <person name="Nagaraj S."/>
            <person name="Vyas G."/>
            <person name="Aluvathingal J."/>
            <person name="Nadendla S."/>
            <person name="Geyer C."/>
            <person name="Sichtig H."/>
        </authorList>
    </citation>
    <scope>NUCLEOTIDE SEQUENCE [LARGE SCALE GENOMIC DNA]</scope>
    <source>
        <strain evidence="2">ATCC 33809</strain>
    </source>
</reference>
<protein>
    <submittedName>
        <fullName evidence="1">Regulator</fullName>
    </submittedName>
</protein>
<sequence>MHYRKMTKNYIFRKFECELSKEETAKLCFKSVRTVTGWDCGKEIPPECRRLMRMAKCREFSHLTNWENFRMVRDKLELPTGQCVTPQEILTGIALLSIQSELEIKISTKLLKIARALSRLKQRS</sequence>
<accession>A0ABN4KSW4</accession>
<evidence type="ECO:0000313" key="2">
    <source>
        <dbReference type="Proteomes" id="UP000057088"/>
    </source>
</evidence>
<evidence type="ECO:0000313" key="1">
    <source>
        <dbReference type="EMBL" id="AMF96147.1"/>
    </source>
</evidence>
<keyword evidence="2" id="KW-1185">Reference proteome</keyword>